<dbReference type="EMBL" id="VSSQ01061408">
    <property type="protein sequence ID" value="MPN14743.1"/>
    <property type="molecule type" value="Genomic_DNA"/>
</dbReference>
<proteinExistence type="predicted"/>
<name>A0A645FRF3_9ZZZZ</name>
<comment type="caution">
    <text evidence="1">The sequence shown here is derived from an EMBL/GenBank/DDBJ whole genome shotgun (WGS) entry which is preliminary data.</text>
</comment>
<sequence length="179" mass="20475">MYYTVDLGHVAVDVGVRGRVGRRRVVAIDQDAVEVADHHVVGRQPVVSHSGRLDHHQVGGMQALRDVAGGPDHEIPARQFCVQFADFFTGPGYLVLHLWWVVLQIGHRSSGFVIAGARGAAGLNAARRRRRARRPGLLRSVRGRCGSRRHLRRWARWWWTPRRRRHRRPRRSRGCVPCR</sequence>
<organism evidence="1">
    <name type="scientific">bioreactor metagenome</name>
    <dbReference type="NCBI Taxonomy" id="1076179"/>
    <lineage>
        <taxon>unclassified sequences</taxon>
        <taxon>metagenomes</taxon>
        <taxon>ecological metagenomes</taxon>
    </lineage>
</organism>
<dbReference type="AlphaFoldDB" id="A0A645FRF3"/>
<gene>
    <name evidence="1" type="ORF">SDC9_162072</name>
</gene>
<protein>
    <submittedName>
        <fullName evidence="1">Uncharacterized protein</fullName>
    </submittedName>
</protein>
<evidence type="ECO:0000313" key="1">
    <source>
        <dbReference type="EMBL" id="MPN14743.1"/>
    </source>
</evidence>
<accession>A0A645FRF3</accession>
<reference evidence="1" key="1">
    <citation type="submission" date="2019-08" db="EMBL/GenBank/DDBJ databases">
        <authorList>
            <person name="Kucharzyk K."/>
            <person name="Murdoch R.W."/>
            <person name="Higgins S."/>
            <person name="Loffler F."/>
        </authorList>
    </citation>
    <scope>NUCLEOTIDE SEQUENCE</scope>
</reference>